<dbReference type="OrthoDB" id="102563at2157"/>
<gene>
    <name evidence="2" type="ordered locus">TSIB_1940</name>
</gene>
<keyword evidence="1" id="KW-0472">Membrane</keyword>
<dbReference type="InterPro" id="IPR007166">
    <property type="entry name" value="Class3_signal_pept_motif"/>
</dbReference>
<dbReference type="Pfam" id="PF04021">
    <property type="entry name" value="Class_IIIsignal"/>
    <property type="match status" value="1"/>
</dbReference>
<dbReference type="Proteomes" id="UP000009079">
    <property type="component" value="Chromosome"/>
</dbReference>
<feature type="transmembrane region" description="Helical" evidence="1">
    <location>
        <begin position="20"/>
        <end position="38"/>
    </location>
</feature>
<dbReference type="RefSeq" id="WP_015850205.1">
    <property type="nucleotide sequence ID" value="NC_012883.1"/>
</dbReference>
<proteinExistence type="predicted"/>
<dbReference type="AlphaFoldDB" id="C6A008"/>
<keyword evidence="3" id="KW-1185">Reference proteome</keyword>
<evidence type="ECO:0008006" key="4">
    <source>
        <dbReference type="Google" id="ProtNLM"/>
    </source>
</evidence>
<sequence length="142" mass="15554">MINLRKLFKRKKGQGALEYLFMIAAALIIIFVVVRYISGAGQQATGTSDIAALQSQAELVKSSFQAKGWWETAKIQVNNTNLKIITSDGNVTYTIPSTYEELYNKGSDEYSNEAYITTVYTDCQAGKLIACEVFGVISSGST</sequence>
<dbReference type="KEGG" id="tsi:TSIB_1940"/>
<dbReference type="GeneID" id="87018103"/>
<keyword evidence="1" id="KW-0812">Transmembrane</keyword>
<keyword evidence="1" id="KW-1133">Transmembrane helix</keyword>
<accession>C6A008</accession>
<organism evidence="2 3">
    <name type="scientific">Thermococcus sibiricus (strain DSM 12597 / MM 739)</name>
    <dbReference type="NCBI Taxonomy" id="604354"/>
    <lineage>
        <taxon>Archaea</taxon>
        <taxon>Methanobacteriati</taxon>
        <taxon>Methanobacteriota</taxon>
        <taxon>Thermococci</taxon>
        <taxon>Thermococcales</taxon>
        <taxon>Thermococcaceae</taxon>
        <taxon>Thermococcus</taxon>
    </lineage>
</organism>
<reference evidence="2 3" key="1">
    <citation type="journal article" date="2009" name="Appl. Environ. Microbiol.">
        <title>Metabolic versatility and indigenous origin of the archaeon Thermococcus sibiricus, isolated from a siberian oil reservoir, as revealed by genome analysis.</title>
        <authorList>
            <person name="Mardanov A.V."/>
            <person name="Ravin N.V."/>
            <person name="Svetlitchnyi V.A."/>
            <person name="Beletsky A.V."/>
            <person name="Miroshnichenko M.L."/>
            <person name="Bonch-Osmolovskaya E.A."/>
            <person name="Skryabin K.G."/>
        </authorList>
    </citation>
    <scope>NUCLEOTIDE SEQUENCE [LARGE SCALE GENOMIC DNA]</scope>
    <source>
        <strain evidence="3">DSM 12597 / MM 739</strain>
    </source>
</reference>
<evidence type="ECO:0000313" key="2">
    <source>
        <dbReference type="EMBL" id="ACS90989.1"/>
    </source>
</evidence>
<dbReference type="EMBL" id="CP001463">
    <property type="protein sequence ID" value="ACS90989.1"/>
    <property type="molecule type" value="Genomic_DNA"/>
</dbReference>
<protein>
    <recommendedName>
        <fullName evidence="4">Class III signal peptide-containing protein</fullName>
    </recommendedName>
</protein>
<dbReference type="HOGENOM" id="CLU_121771_0_0_2"/>
<dbReference type="eggNOG" id="arCOG04026">
    <property type="taxonomic scope" value="Archaea"/>
</dbReference>
<evidence type="ECO:0000313" key="3">
    <source>
        <dbReference type="Proteomes" id="UP000009079"/>
    </source>
</evidence>
<name>C6A008_THESM</name>
<evidence type="ECO:0000256" key="1">
    <source>
        <dbReference type="SAM" id="Phobius"/>
    </source>
</evidence>
<dbReference type="STRING" id="604354.TSIB_1940"/>